<dbReference type="EMBL" id="CP000910">
    <property type="protein sequence ID" value="ABY25204.1"/>
    <property type="molecule type" value="Genomic_DNA"/>
</dbReference>
<dbReference type="Proteomes" id="UP000002007">
    <property type="component" value="Chromosome"/>
</dbReference>
<dbReference type="eggNOG" id="COG2233">
    <property type="taxonomic scope" value="Bacteria"/>
</dbReference>
<keyword evidence="3" id="KW-1185">Reference proteome</keyword>
<dbReference type="KEGG" id="rsa:RSal33209_3495"/>
<organism evidence="2 3">
    <name type="scientific">Renibacterium salmoninarum (strain ATCC 33209 / DSM 20767 / JCM 11484 / NBRC 15589 / NCIMB 2235)</name>
    <dbReference type="NCBI Taxonomy" id="288705"/>
    <lineage>
        <taxon>Bacteria</taxon>
        <taxon>Bacillati</taxon>
        <taxon>Actinomycetota</taxon>
        <taxon>Actinomycetes</taxon>
        <taxon>Micrococcales</taxon>
        <taxon>Micrococcaceae</taxon>
        <taxon>Renibacterium</taxon>
    </lineage>
</organism>
<keyword evidence="1" id="KW-0812">Transmembrane</keyword>
<sequence length="76" mass="8086">MIGVLGVRIWVQNKVDFGNPVNLTTAAVALIIGIANYTWNIGDLQFAGIALGTAAALVIYHGMHSLTKLRSSFSTL</sequence>
<feature type="transmembrane region" description="Helical" evidence="1">
    <location>
        <begin position="45"/>
        <end position="63"/>
    </location>
</feature>
<accession>A9WVI3</accession>
<evidence type="ECO:0000313" key="3">
    <source>
        <dbReference type="Proteomes" id="UP000002007"/>
    </source>
</evidence>
<gene>
    <name evidence="2" type="ordered locus">RSal33209_3495</name>
</gene>
<keyword evidence="1" id="KW-1133">Transmembrane helix</keyword>
<evidence type="ECO:0000256" key="1">
    <source>
        <dbReference type="SAM" id="Phobius"/>
    </source>
</evidence>
<name>A9WVI3_RENSM</name>
<dbReference type="AlphaFoldDB" id="A9WVI3"/>
<proteinExistence type="predicted"/>
<keyword evidence="1" id="KW-0472">Membrane</keyword>
<feature type="transmembrane region" description="Helical" evidence="1">
    <location>
        <begin position="21"/>
        <end position="39"/>
    </location>
</feature>
<reference evidence="3" key="1">
    <citation type="journal article" date="2008" name="J. Bacteriol.">
        <title>Genome sequence of the fish pathogen Renibacterium salmoninarum suggests reductive evolution away from an environmental Arthrobacter ancestor.</title>
        <authorList>
            <person name="Wiens G.D."/>
            <person name="Rockey D.D."/>
            <person name="Wu Z."/>
            <person name="Chang J."/>
            <person name="Levy R."/>
            <person name="Crane S."/>
            <person name="Chen D.S."/>
            <person name="Capri G.R."/>
            <person name="Burnett J.R."/>
            <person name="Sudheesh P.S."/>
            <person name="Schipma M.J."/>
            <person name="Burd H."/>
            <person name="Bhattacharyya A."/>
            <person name="Rhodes L.D."/>
            <person name="Kaul R."/>
            <person name="Strom M.S."/>
        </authorList>
    </citation>
    <scope>NUCLEOTIDE SEQUENCE [LARGE SCALE GENOMIC DNA]</scope>
    <source>
        <strain evidence="3">ATCC 33209 / DSM 20767 / JCM 11484 / NBRC 15589 / NCIMB 2235</strain>
    </source>
</reference>
<evidence type="ECO:0000313" key="2">
    <source>
        <dbReference type="EMBL" id="ABY25204.1"/>
    </source>
</evidence>
<dbReference type="HOGENOM" id="CLU_2651917_0_0_11"/>
<protein>
    <submittedName>
        <fullName evidence="2">Uracil permease</fullName>
    </submittedName>
</protein>
<dbReference type="STRING" id="288705.RSal33209_3495"/>